<evidence type="ECO:0000259" key="9">
    <source>
        <dbReference type="SMART" id="SM00065"/>
    </source>
</evidence>
<dbReference type="OrthoDB" id="9767435at2"/>
<dbReference type="EMBL" id="APNK01000021">
    <property type="protein sequence ID" value="KEZ76870.1"/>
    <property type="molecule type" value="Genomic_DNA"/>
</dbReference>
<dbReference type="eggNOG" id="COG3920">
    <property type="taxonomic scope" value="Bacteria"/>
</dbReference>
<accession>A0A084IJI6</accession>
<evidence type="ECO:0000256" key="6">
    <source>
        <dbReference type="ARBA" id="ARBA00022777"/>
    </source>
</evidence>
<dbReference type="InterPro" id="IPR003594">
    <property type="entry name" value="HATPase_dom"/>
</dbReference>
<evidence type="ECO:0000256" key="2">
    <source>
        <dbReference type="ARBA" id="ARBA00012438"/>
    </source>
</evidence>
<dbReference type="SUPFAM" id="SSF55781">
    <property type="entry name" value="GAF domain-like"/>
    <property type="match status" value="1"/>
</dbReference>
<dbReference type="InterPro" id="IPR036890">
    <property type="entry name" value="HATPase_C_sf"/>
</dbReference>
<evidence type="ECO:0000256" key="7">
    <source>
        <dbReference type="ARBA" id="ARBA00022840"/>
    </source>
</evidence>
<keyword evidence="7" id="KW-0067">ATP-binding</keyword>
<evidence type="ECO:0000256" key="5">
    <source>
        <dbReference type="ARBA" id="ARBA00022741"/>
    </source>
</evidence>
<keyword evidence="12" id="KW-1185">Reference proteome</keyword>
<keyword evidence="5" id="KW-0547">Nucleotide-binding</keyword>
<dbReference type="InterPro" id="IPR003018">
    <property type="entry name" value="GAF"/>
</dbReference>
<dbReference type="PANTHER" id="PTHR41523:SF8">
    <property type="entry name" value="ETHYLENE RESPONSE SENSOR PROTEIN"/>
    <property type="match status" value="1"/>
</dbReference>
<dbReference type="RefSeq" id="WP_051883493.1">
    <property type="nucleotide sequence ID" value="NZ_APNK01000021.1"/>
</dbReference>
<dbReference type="InterPro" id="IPR011495">
    <property type="entry name" value="Sig_transdc_His_kin_sub2_dim/P"/>
</dbReference>
<keyword evidence="8" id="KW-0175">Coiled coil</keyword>
<dbReference type="SUPFAM" id="SSF55874">
    <property type="entry name" value="ATPase domain of HSP90 chaperone/DNA topoisomerase II/histidine kinase"/>
    <property type="match status" value="1"/>
</dbReference>
<keyword evidence="6 11" id="KW-0418">Kinase</keyword>
<dbReference type="Pfam" id="PF13185">
    <property type="entry name" value="GAF_2"/>
    <property type="match status" value="1"/>
</dbReference>
<evidence type="ECO:0000259" key="10">
    <source>
        <dbReference type="SMART" id="SM00387"/>
    </source>
</evidence>
<dbReference type="Pfam" id="PF13581">
    <property type="entry name" value="HATPase_c_2"/>
    <property type="match status" value="1"/>
</dbReference>
<dbReference type="InterPro" id="IPR029016">
    <property type="entry name" value="GAF-like_dom_sf"/>
</dbReference>
<dbReference type="PANTHER" id="PTHR41523">
    <property type="entry name" value="TWO-COMPONENT SYSTEM SENSOR PROTEIN"/>
    <property type="match status" value="1"/>
</dbReference>
<comment type="catalytic activity">
    <reaction evidence="1">
        <text>ATP + protein L-histidine = ADP + protein N-phospho-L-histidine.</text>
        <dbReference type="EC" id="2.7.13.3"/>
    </reaction>
</comment>
<keyword evidence="3" id="KW-0597">Phosphoprotein</keyword>
<dbReference type="Gene3D" id="3.30.450.40">
    <property type="match status" value="1"/>
</dbReference>
<dbReference type="PATRIC" id="fig|1304275.5.peg.2648"/>
<feature type="domain" description="GAF" evidence="9">
    <location>
        <begin position="28"/>
        <end position="177"/>
    </location>
</feature>
<dbReference type="GO" id="GO:0005524">
    <property type="term" value="F:ATP binding"/>
    <property type="evidence" value="ECO:0007669"/>
    <property type="project" value="UniProtKB-KW"/>
</dbReference>
<dbReference type="Pfam" id="PF07568">
    <property type="entry name" value="HisKA_2"/>
    <property type="match status" value="1"/>
</dbReference>
<dbReference type="STRING" id="1304275.C41B8_12970"/>
<sequence length="396" mass="43699">MTNKAIEYRLRQQSLISEFGLYALDNRDLAALAHEAARLAAEGVNSRLAKVLRYQPEDNRLLVYAGVGWREGVVGQTTIDGELGSPAGYALHTGQAVIANHLQDEDRFRMPELLAEHGVDKAINVIIQGKGKPFGVLEADTSARNRVFDADDAAFLQSLANVVASAYERTQTEAALEEAVREKDGLLREKEALLDELNHRVKNNLQVVSNLLSIETARLDDPVAQQRFRAVRNRVTTLGRLHQHLYQSGRARVVEFGQYLEELCENLNLFYASDESNVTIVPDIAPAHADLDRAIPLALIVNELIANSSKHAFQQGEQGTVRVRLRRDAGYLTITVADNGQGMKSTPEQGDGHELIALLGERIDAEVQTQTDNGMTVTIKVPEQALRTPEQDVNVA</sequence>
<evidence type="ECO:0000313" key="11">
    <source>
        <dbReference type="EMBL" id="KEZ76870.1"/>
    </source>
</evidence>
<dbReference type="SMART" id="SM00387">
    <property type="entry name" value="HATPase_c"/>
    <property type="match status" value="1"/>
</dbReference>
<dbReference type="GO" id="GO:0004673">
    <property type="term" value="F:protein histidine kinase activity"/>
    <property type="evidence" value="ECO:0007669"/>
    <property type="project" value="UniProtKB-EC"/>
</dbReference>
<feature type="coiled-coil region" evidence="8">
    <location>
        <begin position="169"/>
        <end position="196"/>
    </location>
</feature>
<dbReference type="AlphaFoldDB" id="A0A084IJI6"/>
<feature type="domain" description="Histidine kinase/HSP90-like ATPase" evidence="10">
    <location>
        <begin position="292"/>
        <end position="385"/>
    </location>
</feature>
<proteinExistence type="predicted"/>
<dbReference type="Gene3D" id="3.30.565.10">
    <property type="entry name" value="Histidine kinase-like ATPase, C-terminal domain"/>
    <property type="match status" value="1"/>
</dbReference>
<evidence type="ECO:0000313" key="12">
    <source>
        <dbReference type="Proteomes" id="UP000028302"/>
    </source>
</evidence>
<dbReference type="Proteomes" id="UP000028302">
    <property type="component" value="Unassembled WGS sequence"/>
</dbReference>
<keyword evidence="4" id="KW-0808">Transferase</keyword>
<comment type="caution">
    <text evidence="11">The sequence shown here is derived from an EMBL/GenBank/DDBJ whole genome shotgun (WGS) entry which is preliminary data.</text>
</comment>
<dbReference type="SMART" id="SM00065">
    <property type="entry name" value="GAF"/>
    <property type="match status" value="1"/>
</dbReference>
<evidence type="ECO:0000256" key="4">
    <source>
        <dbReference type="ARBA" id="ARBA00022679"/>
    </source>
</evidence>
<name>A0A084IJI6_SALHC</name>
<evidence type="ECO:0000256" key="8">
    <source>
        <dbReference type="SAM" id="Coils"/>
    </source>
</evidence>
<organism evidence="11 12">
    <name type="scientific">Salinisphaera hydrothermalis (strain C41B8)</name>
    <dbReference type="NCBI Taxonomy" id="1304275"/>
    <lineage>
        <taxon>Bacteria</taxon>
        <taxon>Pseudomonadati</taxon>
        <taxon>Pseudomonadota</taxon>
        <taxon>Gammaproteobacteria</taxon>
        <taxon>Salinisphaerales</taxon>
        <taxon>Salinisphaeraceae</taxon>
        <taxon>Salinisphaera</taxon>
    </lineage>
</organism>
<gene>
    <name evidence="11" type="ORF">C41B8_12970</name>
</gene>
<protein>
    <recommendedName>
        <fullName evidence="2">histidine kinase</fullName>
        <ecNumber evidence="2">2.7.13.3</ecNumber>
    </recommendedName>
</protein>
<dbReference type="EC" id="2.7.13.3" evidence="2"/>
<reference evidence="11 12" key="1">
    <citation type="submission" date="2013-03" db="EMBL/GenBank/DDBJ databases">
        <title>Salinisphaera hydrothermalis C41B8 Genome Sequencing.</title>
        <authorList>
            <person name="Li C."/>
            <person name="Lai Q."/>
            <person name="Shao Z."/>
        </authorList>
    </citation>
    <scope>NUCLEOTIDE SEQUENCE [LARGE SCALE GENOMIC DNA]</scope>
    <source>
        <strain evidence="11 12">C41B8</strain>
    </source>
</reference>
<evidence type="ECO:0000256" key="3">
    <source>
        <dbReference type="ARBA" id="ARBA00022553"/>
    </source>
</evidence>
<evidence type="ECO:0000256" key="1">
    <source>
        <dbReference type="ARBA" id="ARBA00000085"/>
    </source>
</evidence>